<comment type="function">
    <text evidence="6 7">Catalyzes the reversible reaction in which hydroxymethyl group from 5,10-methylenetetrahydrofolate is transferred onto alpha-ketoisovalerate to form ketopantoate.</text>
</comment>
<feature type="binding site" evidence="7 10">
    <location>
        <position position="114"/>
    </location>
    <ligand>
        <name>Mg(2+)</name>
        <dbReference type="ChEBI" id="CHEBI:18420"/>
    </ligand>
</feature>
<keyword evidence="4 7" id="KW-0566">Pantothenate biosynthesis</keyword>
<proteinExistence type="inferred from homology"/>
<evidence type="ECO:0000256" key="4">
    <source>
        <dbReference type="ARBA" id="ARBA00022655"/>
    </source>
</evidence>
<feature type="active site" description="Proton acceptor" evidence="7 8">
    <location>
        <position position="182"/>
    </location>
</feature>
<organism evidence="11 12">
    <name type="scientific">Amphibacillus marinus</name>
    <dbReference type="NCBI Taxonomy" id="872970"/>
    <lineage>
        <taxon>Bacteria</taxon>
        <taxon>Bacillati</taxon>
        <taxon>Bacillota</taxon>
        <taxon>Bacilli</taxon>
        <taxon>Bacillales</taxon>
        <taxon>Bacillaceae</taxon>
        <taxon>Amphibacillus</taxon>
    </lineage>
</organism>
<dbReference type="InterPro" id="IPR003700">
    <property type="entry name" value="Pantoate_hydroxy_MeTrfase"/>
</dbReference>
<dbReference type="OrthoDB" id="9781789at2"/>
<dbReference type="PANTHER" id="PTHR20881">
    <property type="entry name" value="3-METHYL-2-OXOBUTANOATE HYDROXYMETHYLTRANSFERASE"/>
    <property type="match status" value="1"/>
</dbReference>
<dbReference type="GO" id="GO:0015940">
    <property type="term" value="P:pantothenate biosynthetic process"/>
    <property type="evidence" value="ECO:0007669"/>
    <property type="project" value="UniProtKB-UniRule"/>
</dbReference>
<dbReference type="GO" id="GO:0005737">
    <property type="term" value="C:cytoplasm"/>
    <property type="evidence" value="ECO:0007669"/>
    <property type="project" value="UniProtKB-SubCell"/>
</dbReference>
<feature type="binding site" evidence="7 9">
    <location>
        <begin position="43"/>
        <end position="44"/>
    </location>
    <ligand>
        <name>3-methyl-2-oxobutanoate</name>
        <dbReference type="ChEBI" id="CHEBI:11851"/>
    </ligand>
</feature>
<dbReference type="NCBIfam" id="NF001452">
    <property type="entry name" value="PRK00311.1"/>
    <property type="match status" value="1"/>
</dbReference>
<comment type="pathway">
    <text evidence="1 7">Cofactor biosynthesis; (R)-pantothenate biosynthesis; (R)-pantoate from 3-methyl-2-oxobutanoate: step 1/2.</text>
</comment>
<feature type="binding site" evidence="7 9">
    <location>
        <position position="82"/>
    </location>
    <ligand>
        <name>3-methyl-2-oxobutanoate</name>
        <dbReference type="ChEBI" id="CHEBI:11851"/>
    </ligand>
</feature>
<feature type="binding site" evidence="7 10">
    <location>
        <position position="43"/>
    </location>
    <ligand>
        <name>Mg(2+)</name>
        <dbReference type="ChEBI" id="CHEBI:18420"/>
    </ligand>
</feature>
<keyword evidence="5 7" id="KW-0808">Transferase</keyword>
<name>A0A1H8GIC6_9BACI</name>
<dbReference type="FunFam" id="3.20.20.60:FF:000003">
    <property type="entry name" value="3-methyl-2-oxobutanoate hydroxymethyltransferase"/>
    <property type="match status" value="1"/>
</dbReference>
<keyword evidence="7 10" id="KW-0479">Metal-binding</keyword>
<evidence type="ECO:0000256" key="10">
    <source>
        <dbReference type="PIRSR" id="PIRSR000388-3"/>
    </source>
</evidence>
<protein>
    <recommendedName>
        <fullName evidence="7">3-methyl-2-oxobutanoate hydroxymethyltransferase</fullName>
        <ecNumber evidence="7">2.1.2.11</ecNumber>
    </recommendedName>
    <alternativeName>
        <fullName evidence="7">Ketopantoate hydroxymethyltransferase</fullName>
        <shortName evidence="7">KPHMT</shortName>
    </alternativeName>
</protein>
<evidence type="ECO:0000256" key="6">
    <source>
        <dbReference type="ARBA" id="ARBA00056497"/>
    </source>
</evidence>
<gene>
    <name evidence="7" type="primary">panB</name>
    <name evidence="11" type="ORF">SAMN04488134_10174</name>
</gene>
<reference evidence="11 12" key="1">
    <citation type="submission" date="2016-10" db="EMBL/GenBank/DDBJ databases">
        <authorList>
            <person name="de Groot N.N."/>
        </authorList>
    </citation>
    <scope>NUCLEOTIDE SEQUENCE [LARGE SCALE GENOMIC DNA]</scope>
    <source>
        <strain evidence="11 12">CGMCC 1.10434</strain>
    </source>
</reference>
<evidence type="ECO:0000256" key="2">
    <source>
        <dbReference type="ARBA" id="ARBA00008676"/>
    </source>
</evidence>
<evidence type="ECO:0000256" key="7">
    <source>
        <dbReference type="HAMAP-Rule" id="MF_00156"/>
    </source>
</evidence>
<evidence type="ECO:0000313" key="11">
    <source>
        <dbReference type="EMBL" id="SEN43559.1"/>
    </source>
</evidence>
<dbReference type="PANTHER" id="PTHR20881:SF0">
    <property type="entry name" value="3-METHYL-2-OXOBUTANOATE HYDROXYMETHYLTRANSFERASE"/>
    <property type="match status" value="1"/>
</dbReference>
<keyword evidence="7" id="KW-0963">Cytoplasm</keyword>
<comment type="catalytic activity">
    <reaction evidence="7">
        <text>(6R)-5,10-methylene-5,6,7,8-tetrahydrofolate + 3-methyl-2-oxobutanoate + H2O = 2-dehydropantoate + (6S)-5,6,7,8-tetrahydrofolate</text>
        <dbReference type="Rhea" id="RHEA:11824"/>
        <dbReference type="ChEBI" id="CHEBI:11561"/>
        <dbReference type="ChEBI" id="CHEBI:11851"/>
        <dbReference type="ChEBI" id="CHEBI:15377"/>
        <dbReference type="ChEBI" id="CHEBI:15636"/>
        <dbReference type="ChEBI" id="CHEBI:57453"/>
        <dbReference type="EC" id="2.1.2.11"/>
    </reaction>
</comment>
<dbReference type="InterPro" id="IPR015813">
    <property type="entry name" value="Pyrv/PenolPyrv_kinase-like_dom"/>
</dbReference>
<dbReference type="UniPathway" id="UPA00028">
    <property type="reaction ID" value="UER00003"/>
</dbReference>
<evidence type="ECO:0000313" key="12">
    <source>
        <dbReference type="Proteomes" id="UP000199300"/>
    </source>
</evidence>
<evidence type="ECO:0000256" key="8">
    <source>
        <dbReference type="PIRSR" id="PIRSR000388-1"/>
    </source>
</evidence>
<comment type="subcellular location">
    <subcellularLocation>
        <location evidence="7">Cytoplasm</location>
    </subcellularLocation>
</comment>
<dbReference type="SUPFAM" id="SSF51621">
    <property type="entry name" value="Phosphoenolpyruvate/pyruvate domain"/>
    <property type="match status" value="1"/>
</dbReference>
<dbReference type="InterPro" id="IPR040442">
    <property type="entry name" value="Pyrv_kinase-like_dom_sf"/>
</dbReference>
<evidence type="ECO:0000256" key="5">
    <source>
        <dbReference type="ARBA" id="ARBA00022679"/>
    </source>
</evidence>
<dbReference type="HAMAP" id="MF_00156">
    <property type="entry name" value="PanB"/>
    <property type="match status" value="1"/>
</dbReference>
<dbReference type="NCBIfam" id="TIGR00222">
    <property type="entry name" value="panB"/>
    <property type="match status" value="1"/>
</dbReference>
<dbReference type="GO" id="GO:0003864">
    <property type="term" value="F:3-methyl-2-oxobutanoate hydroxymethyltransferase activity"/>
    <property type="evidence" value="ECO:0007669"/>
    <property type="project" value="UniProtKB-UniRule"/>
</dbReference>
<comment type="similarity">
    <text evidence="2 7">Belongs to the PanB family.</text>
</comment>
<dbReference type="Proteomes" id="UP000199300">
    <property type="component" value="Unassembled WGS sequence"/>
</dbReference>
<comment type="cofactor">
    <cofactor evidence="7 10">
        <name>Mg(2+)</name>
        <dbReference type="ChEBI" id="CHEBI:18420"/>
    </cofactor>
    <text evidence="7 10">Binds 1 Mg(2+) ion per subunit.</text>
</comment>
<comment type="subunit">
    <text evidence="3 7">Homodecamer; pentamer of dimers.</text>
</comment>
<keyword evidence="11" id="KW-0489">Methyltransferase</keyword>
<keyword evidence="7 10" id="KW-0460">Magnesium</keyword>
<dbReference type="AlphaFoldDB" id="A0A1H8GIC6"/>
<evidence type="ECO:0000256" key="1">
    <source>
        <dbReference type="ARBA" id="ARBA00005033"/>
    </source>
</evidence>
<sequence>MKTRIDLLAMKQKNDKITMVTAYDYPSAKLVEQAGVEMILVGDSLGMVVLGYESTINVTIEDMIHHGKAARKGAQNTFIVLDMPFMSYHVSLVDSLRNATRIFQETQAQAIKVEGATEEVRVLIERLTQGGIPVVGHIGLTPQSVHVFGGFKIQGKDQSGANRILAEAKALEAAGAIACVLEGIPQELAEVITRELSIPTIGIGAGIHCDGQVLVYHDLLQYGTDRYPRFVKNYANVNQVSLTGLTEYVQDVKDNRFPEEKHTYTIHPDTQLPRVEE</sequence>
<evidence type="ECO:0000256" key="3">
    <source>
        <dbReference type="ARBA" id="ARBA00011424"/>
    </source>
</evidence>
<feature type="binding site" evidence="7 9">
    <location>
        <position position="112"/>
    </location>
    <ligand>
        <name>3-methyl-2-oxobutanoate</name>
        <dbReference type="ChEBI" id="CHEBI:11851"/>
    </ligand>
</feature>
<evidence type="ECO:0000256" key="9">
    <source>
        <dbReference type="PIRSR" id="PIRSR000388-2"/>
    </source>
</evidence>
<dbReference type="GO" id="GO:0008168">
    <property type="term" value="F:methyltransferase activity"/>
    <property type="evidence" value="ECO:0007669"/>
    <property type="project" value="UniProtKB-KW"/>
</dbReference>
<dbReference type="PIRSF" id="PIRSF000388">
    <property type="entry name" value="Pantoate_hydroxy_MeTrfase"/>
    <property type="match status" value="1"/>
</dbReference>
<dbReference type="STRING" id="872970.SAMN04488134_10174"/>
<dbReference type="GO" id="GO:0032259">
    <property type="term" value="P:methylation"/>
    <property type="evidence" value="ECO:0007669"/>
    <property type="project" value="UniProtKB-KW"/>
</dbReference>
<dbReference type="RefSeq" id="WP_091493454.1">
    <property type="nucleotide sequence ID" value="NZ_FODJ01000001.1"/>
</dbReference>
<dbReference type="Gene3D" id="3.20.20.60">
    <property type="entry name" value="Phosphoenolpyruvate-binding domains"/>
    <property type="match status" value="1"/>
</dbReference>
<dbReference type="EMBL" id="FODJ01000001">
    <property type="protein sequence ID" value="SEN43559.1"/>
    <property type="molecule type" value="Genomic_DNA"/>
</dbReference>
<dbReference type="EC" id="2.1.2.11" evidence="7"/>
<accession>A0A1H8GIC6</accession>
<dbReference type="Pfam" id="PF02548">
    <property type="entry name" value="Pantoate_transf"/>
    <property type="match status" value="1"/>
</dbReference>
<keyword evidence="12" id="KW-1185">Reference proteome</keyword>
<dbReference type="CDD" id="cd06557">
    <property type="entry name" value="KPHMT-like"/>
    <property type="match status" value="1"/>
</dbReference>
<feature type="binding site" evidence="7 10">
    <location>
        <position position="82"/>
    </location>
    <ligand>
        <name>Mg(2+)</name>
        <dbReference type="ChEBI" id="CHEBI:18420"/>
    </ligand>
</feature>
<dbReference type="GO" id="GO:0000287">
    <property type="term" value="F:magnesium ion binding"/>
    <property type="evidence" value="ECO:0007669"/>
    <property type="project" value="TreeGrafter"/>
</dbReference>